<feature type="transmembrane region" description="Helical" evidence="1">
    <location>
        <begin position="134"/>
        <end position="158"/>
    </location>
</feature>
<organism evidence="2 3">
    <name type="scientific">Mucilaginibacter polytrichastri</name>
    <dbReference type="NCBI Taxonomy" id="1302689"/>
    <lineage>
        <taxon>Bacteria</taxon>
        <taxon>Pseudomonadati</taxon>
        <taxon>Bacteroidota</taxon>
        <taxon>Sphingobacteriia</taxon>
        <taxon>Sphingobacteriales</taxon>
        <taxon>Sphingobacteriaceae</taxon>
        <taxon>Mucilaginibacter</taxon>
    </lineage>
</organism>
<keyword evidence="1" id="KW-1133">Transmembrane helix</keyword>
<dbReference type="Proteomes" id="UP000186720">
    <property type="component" value="Unassembled WGS sequence"/>
</dbReference>
<dbReference type="AlphaFoldDB" id="A0A1Q6A0B8"/>
<evidence type="ECO:0000256" key="1">
    <source>
        <dbReference type="SAM" id="Phobius"/>
    </source>
</evidence>
<dbReference type="EMBL" id="MPPL01000001">
    <property type="protein sequence ID" value="OKS87460.1"/>
    <property type="molecule type" value="Genomic_DNA"/>
</dbReference>
<evidence type="ECO:0000313" key="2">
    <source>
        <dbReference type="EMBL" id="OKS87460.1"/>
    </source>
</evidence>
<feature type="transmembrane region" description="Helical" evidence="1">
    <location>
        <begin position="94"/>
        <end position="114"/>
    </location>
</feature>
<accession>A0A1Q6A0B8</accession>
<proteinExistence type="predicted"/>
<keyword evidence="3" id="KW-1185">Reference proteome</keyword>
<feature type="transmembrane region" description="Helical" evidence="1">
    <location>
        <begin position="64"/>
        <end position="87"/>
    </location>
</feature>
<dbReference type="STRING" id="1302689.RG47T_2921"/>
<feature type="transmembrane region" description="Helical" evidence="1">
    <location>
        <begin position="21"/>
        <end position="39"/>
    </location>
</feature>
<keyword evidence="1" id="KW-0472">Membrane</keyword>
<evidence type="ECO:0000313" key="3">
    <source>
        <dbReference type="Proteomes" id="UP000186720"/>
    </source>
</evidence>
<name>A0A1Q6A0B8_9SPHI</name>
<dbReference type="RefSeq" id="WP_083627411.1">
    <property type="nucleotide sequence ID" value="NZ_FPAM01000006.1"/>
</dbReference>
<protein>
    <submittedName>
        <fullName evidence="2">Uncharacterized protein</fullName>
    </submittedName>
</protein>
<dbReference type="OrthoDB" id="1255794at2"/>
<reference evidence="2 3" key="1">
    <citation type="submission" date="2016-11" db="EMBL/GenBank/DDBJ databases">
        <title>Whole Genome Sequencing of Mucilaginibacter polytrichastri RG4-7(T) isolated from the moss sample.</title>
        <authorList>
            <person name="Li Y."/>
        </authorList>
    </citation>
    <scope>NUCLEOTIDE SEQUENCE [LARGE SCALE GENOMIC DNA]</scope>
    <source>
        <strain evidence="2 3">RG4-7</strain>
    </source>
</reference>
<sequence length="169" mass="19009">MKKNNISTSKIESSTKENGSTWLSISIAAYFLYALFLLIECLDFSALLHSPEPGYHATYDMNSVIFYVLDLIICVTLGLVLTVLYFAPGKKPNTVVLAVLLITLLRGCLIYYLYMFKEGSYQITPFIYKEANGFSVFVRTTLLPLQILAGIGCIWSWVRIASKQPLLDN</sequence>
<keyword evidence="1" id="KW-0812">Transmembrane</keyword>
<gene>
    <name evidence="2" type="ORF">RG47T_2921</name>
</gene>
<comment type="caution">
    <text evidence="2">The sequence shown here is derived from an EMBL/GenBank/DDBJ whole genome shotgun (WGS) entry which is preliminary data.</text>
</comment>